<dbReference type="AlphaFoldDB" id="A0A9D1N4N6"/>
<dbReference type="GO" id="GO:0006508">
    <property type="term" value="P:proteolysis"/>
    <property type="evidence" value="ECO:0007669"/>
    <property type="project" value="InterPro"/>
</dbReference>
<dbReference type="EMBL" id="DVOB01000001">
    <property type="protein sequence ID" value="HIU95087.1"/>
    <property type="molecule type" value="Genomic_DNA"/>
</dbReference>
<feature type="transmembrane region" description="Helical" evidence="1">
    <location>
        <begin position="6"/>
        <end position="32"/>
    </location>
</feature>
<evidence type="ECO:0000256" key="1">
    <source>
        <dbReference type="SAM" id="Phobius"/>
    </source>
</evidence>
<keyword evidence="1" id="KW-0812">Transmembrane</keyword>
<keyword evidence="1" id="KW-1133">Transmembrane helix</keyword>
<dbReference type="GO" id="GO:0004190">
    <property type="term" value="F:aspartic-type endopeptidase activity"/>
    <property type="evidence" value="ECO:0007669"/>
    <property type="project" value="InterPro"/>
</dbReference>
<feature type="transmembrane region" description="Helical" evidence="1">
    <location>
        <begin position="68"/>
        <end position="85"/>
    </location>
</feature>
<gene>
    <name evidence="2" type="ORF">IAD25_00050</name>
</gene>
<reference evidence="2" key="2">
    <citation type="journal article" date="2021" name="PeerJ">
        <title>Extensive microbial diversity within the chicken gut microbiome revealed by metagenomics and culture.</title>
        <authorList>
            <person name="Gilroy R."/>
            <person name="Ravi A."/>
            <person name="Getino M."/>
            <person name="Pursley I."/>
            <person name="Horton D.L."/>
            <person name="Alikhan N.F."/>
            <person name="Baker D."/>
            <person name="Gharbi K."/>
            <person name="Hall N."/>
            <person name="Watson M."/>
            <person name="Adriaenssens E.M."/>
            <person name="Foster-Nyarko E."/>
            <person name="Jarju S."/>
            <person name="Secka A."/>
            <person name="Antonio M."/>
            <person name="Oren A."/>
            <person name="Chaudhuri R.R."/>
            <person name="La Ragione R."/>
            <person name="Hildebrand F."/>
            <person name="Pallen M.J."/>
        </authorList>
    </citation>
    <scope>NUCLEOTIDE SEQUENCE</scope>
    <source>
        <strain evidence="2">ChiSjej4B22-8349</strain>
    </source>
</reference>
<comment type="caution">
    <text evidence="2">The sequence shown here is derived from an EMBL/GenBank/DDBJ whole genome shotgun (WGS) entry which is preliminary data.</text>
</comment>
<evidence type="ECO:0000313" key="3">
    <source>
        <dbReference type="Proteomes" id="UP000824130"/>
    </source>
</evidence>
<sequence>MERKLIVYGEILFIENFIIGCVILYITGEIFGRSFSGIRQKMRLAVGGVMCGVFSMEIFLPVAAPVTLIAEVAFAFAVCLVVLGREKIWKKGLVMILVTYFMGGLTMGLLLITDNTGIYTAAGIYTGDMKAALLALFIAVCSFTARQVVKTVRARKFYGEHVFAVRICIGREVFEAQGFFDTGNQLRDPVSGKPVAVAGESLWKRLEERDVLRPERAGVVPYETVGNSGLLETLRVDWIEAGERVVKDSIIAKGGRELEIYGEGASGCELLLPRDMWERNG</sequence>
<protein>
    <submittedName>
        <fullName evidence="2">Sigma-E processing peptidase SpoIIGA</fullName>
    </submittedName>
</protein>
<organism evidence="2 3">
    <name type="scientific">Candidatus Allocopromorpha excrementipullorum</name>
    <dbReference type="NCBI Taxonomy" id="2840743"/>
    <lineage>
        <taxon>Bacteria</taxon>
        <taxon>Bacillati</taxon>
        <taxon>Bacillota</taxon>
        <taxon>Clostridia</taxon>
        <taxon>Eubacteriales</taxon>
        <taxon>Eubacteriaceae</taxon>
        <taxon>Eubacteriaceae incertae sedis</taxon>
        <taxon>Candidatus Allocopromorpha</taxon>
    </lineage>
</organism>
<feature type="transmembrane region" description="Helical" evidence="1">
    <location>
        <begin position="132"/>
        <end position="149"/>
    </location>
</feature>
<dbReference type="Pfam" id="PF03419">
    <property type="entry name" value="Peptidase_U4"/>
    <property type="match status" value="1"/>
</dbReference>
<accession>A0A9D1N4N6</accession>
<keyword evidence="1" id="KW-0472">Membrane</keyword>
<reference evidence="2" key="1">
    <citation type="submission" date="2020-10" db="EMBL/GenBank/DDBJ databases">
        <authorList>
            <person name="Gilroy R."/>
        </authorList>
    </citation>
    <scope>NUCLEOTIDE SEQUENCE</scope>
    <source>
        <strain evidence="2">ChiSjej4B22-8349</strain>
    </source>
</reference>
<feature type="transmembrane region" description="Helical" evidence="1">
    <location>
        <begin position="92"/>
        <end position="112"/>
    </location>
</feature>
<dbReference type="InterPro" id="IPR005081">
    <property type="entry name" value="SpoIIGA"/>
</dbReference>
<dbReference type="Proteomes" id="UP000824130">
    <property type="component" value="Unassembled WGS sequence"/>
</dbReference>
<dbReference type="GO" id="GO:0030436">
    <property type="term" value="P:asexual sporulation"/>
    <property type="evidence" value="ECO:0007669"/>
    <property type="project" value="InterPro"/>
</dbReference>
<proteinExistence type="predicted"/>
<evidence type="ECO:0000313" key="2">
    <source>
        <dbReference type="EMBL" id="HIU95087.1"/>
    </source>
</evidence>
<name>A0A9D1N4N6_9FIRM</name>